<dbReference type="SUPFAM" id="SSF90193">
    <property type="entry name" value="Notch domain"/>
    <property type="match status" value="3"/>
</dbReference>
<dbReference type="GO" id="GO:0033116">
    <property type="term" value="C:endoplasmic reticulum-Golgi intermediate compartment membrane"/>
    <property type="evidence" value="ECO:0007669"/>
    <property type="project" value="UniProtKB-SubCell"/>
</dbReference>
<feature type="disulfide bond" evidence="42">
    <location>
        <begin position="956"/>
        <end position="971"/>
    </location>
</feature>
<feature type="disulfide bond" evidence="44">
    <location>
        <begin position="620"/>
        <end position="629"/>
    </location>
</feature>
<keyword evidence="13" id="KW-0597">Phosphoprotein</keyword>
<dbReference type="FunFam" id="1.25.40.20:FF:000005">
    <property type="entry name" value="Neurogenic locus notch 1"/>
    <property type="match status" value="1"/>
</dbReference>
<dbReference type="FunFam" id="2.10.25.10:FF:000127">
    <property type="entry name" value="Neurogenic locus notch protein 1"/>
    <property type="match status" value="2"/>
</dbReference>
<feature type="domain" description="EGF-like" evidence="48">
    <location>
        <begin position="985"/>
        <end position="1021"/>
    </location>
</feature>
<dbReference type="GO" id="GO:0007219">
    <property type="term" value="P:Notch signaling pathway"/>
    <property type="evidence" value="ECO:0007669"/>
    <property type="project" value="UniProtKB-KW"/>
</dbReference>
<feature type="domain" description="EGF-like" evidence="48">
    <location>
        <begin position="1440"/>
        <end position="1476"/>
    </location>
</feature>
<feature type="disulfide bond" evidence="44">
    <location>
        <begin position="1826"/>
        <end position="1835"/>
    </location>
</feature>
<dbReference type="InterPro" id="IPR036770">
    <property type="entry name" value="Ankyrin_rpt-contain_sf"/>
</dbReference>
<dbReference type="SMART" id="SM00248">
    <property type="entry name" value="ANK"/>
    <property type="match status" value="6"/>
</dbReference>
<dbReference type="FunFam" id="2.10.25.10:FF:000136">
    <property type="entry name" value="Neurogenic locus notch 1"/>
    <property type="match status" value="1"/>
</dbReference>
<keyword evidence="21" id="KW-0914">Notch signaling pathway</keyword>
<feature type="disulfide bond" evidence="44">
    <location>
        <begin position="1580"/>
        <end position="1589"/>
    </location>
</feature>
<keyword evidence="17" id="KW-0221">Differentiation</keyword>
<evidence type="ECO:0000256" key="7">
    <source>
        <dbReference type="ARBA" id="ARBA00008025"/>
    </source>
</evidence>
<feature type="disulfide bond" evidence="42">
    <location>
        <begin position="994"/>
        <end position="1009"/>
    </location>
</feature>
<gene>
    <name evidence="52" type="ORF">F2P81_005786</name>
</gene>
<feature type="disulfide bond" evidence="44">
    <location>
        <begin position="914"/>
        <end position="931"/>
    </location>
</feature>
<evidence type="ECO:0000259" key="51">
    <source>
        <dbReference type="PROSITE" id="PS50892"/>
    </source>
</evidence>
<dbReference type="SMART" id="SM01130">
    <property type="entry name" value="DHDPS"/>
    <property type="match status" value="1"/>
</dbReference>
<dbReference type="Pfam" id="PF12661">
    <property type="entry name" value="hEGF"/>
    <property type="match status" value="4"/>
</dbReference>
<feature type="disulfide bond" evidence="44">
    <location>
        <begin position="1466"/>
        <end position="1475"/>
    </location>
</feature>
<feature type="domain" description="EGF-like" evidence="48">
    <location>
        <begin position="1324"/>
        <end position="1360"/>
    </location>
</feature>
<comment type="subunit">
    <text evidence="40">Heterodimer of a C-terminal fragment N(TM) and a N-terminal fragment N(EC) which are probably linked by disulfide bonds. Interacts with MAML1, MAML2 and MAML3 which act as transcriptional coactivators for NOTCH3. Interacts with PSMA1. Interacts with HIF1AN.</text>
</comment>
<dbReference type="Gene3D" id="3.30.300.320">
    <property type="match status" value="1"/>
</dbReference>
<dbReference type="Pfam" id="PF06816">
    <property type="entry name" value="NOD"/>
    <property type="match status" value="1"/>
</dbReference>
<keyword evidence="10" id="KW-0217">Developmental protein</keyword>
<feature type="domain" description="EGF-like" evidence="48">
    <location>
        <begin position="1286"/>
        <end position="1322"/>
    </location>
</feature>
<feature type="domain" description="EGF-like" evidence="48">
    <location>
        <begin position="905"/>
        <end position="943"/>
    </location>
</feature>
<keyword evidence="26 45" id="KW-0175">Coiled coil</keyword>
<dbReference type="GO" id="GO:0005886">
    <property type="term" value="C:plasma membrane"/>
    <property type="evidence" value="ECO:0007669"/>
    <property type="project" value="UniProtKB-SubCell"/>
</dbReference>
<feature type="domain" description="LNR" evidence="49">
    <location>
        <begin position="2008"/>
        <end position="2046"/>
    </location>
</feature>
<dbReference type="InterPro" id="IPR024600">
    <property type="entry name" value="Notch_C"/>
</dbReference>
<evidence type="ECO:0000256" key="44">
    <source>
        <dbReference type="PROSITE-ProRule" id="PRU00076"/>
    </source>
</evidence>
<keyword evidence="15" id="KW-0732">Signal</keyword>
<feature type="domain" description="EGF-like" evidence="48">
    <location>
        <begin position="547"/>
        <end position="586"/>
    </location>
</feature>
<dbReference type="InterPro" id="IPR042855">
    <property type="entry name" value="V_SNARE_CC"/>
</dbReference>
<evidence type="ECO:0000256" key="5">
    <source>
        <dbReference type="ARBA" id="ARBA00004251"/>
    </source>
</evidence>
<feature type="disulfide bond" evidence="44">
    <location>
        <begin position="778"/>
        <end position="787"/>
    </location>
</feature>
<dbReference type="InterPro" id="IPR049883">
    <property type="entry name" value="NOTCH1_EGF-like"/>
</dbReference>
<keyword evidence="30" id="KW-0804">Transcription</keyword>
<feature type="compositionally biased region" description="Gly residues" evidence="46">
    <location>
        <begin position="2646"/>
        <end position="2659"/>
    </location>
</feature>
<dbReference type="PROSITE" id="PS50088">
    <property type="entry name" value="ANK_REPEAT"/>
    <property type="match status" value="4"/>
</dbReference>
<feature type="disulfide bond" evidence="44">
    <location>
        <begin position="1178"/>
        <end position="1188"/>
    </location>
</feature>
<dbReference type="GO" id="GO:0016192">
    <property type="term" value="P:vesicle-mediated transport"/>
    <property type="evidence" value="ECO:0007669"/>
    <property type="project" value="UniProtKB-KW"/>
</dbReference>
<dbReference type="InterPro" id="IPR035993">
    <property type="entry name" value="Notch-like_dom_sf"/>
</dbReference>
<feature type="domain" description="EGF-like" evidence="48">
    <location>
        <begin position="1478"/>
        <end position="1514"/>
    </location>
</feature>
<feature type="disulfide bond" evidence="44">
    <location>
        <begin position="1742"/>
        <end position="1751"/>
    </location>
</feature>
<evidence type="ECO:0000256" key="43">
    <source>
        <dbReference type="PROSITE-ProRule" id="PRU00023"/>
    </source>
</evidence>
<dbReference type="FunFam" id="2.10.25.10:FF:000279">
    <property type="entry name" value="Neurogenic locus notch 1"/>
    <property type="match status" value="1"/>
</dbReference>
<feature type="domain" description="EGF-like" evidence="48">
    <location>
        <begin position="828"/>
        <end position="866"/>
    </location>
</feature>
<comment type="function">
    <text evidence="36">SNARE involved in targeting and fusion of ER-derived transport vesicles with the Golgi complex as well as Golgi-derived retrograde transport vesicles with the ER.</text>
</comment>
<keyword evidence="9" id="KW-0813">Transport</keyword>
<dbReference type="SUPFAM" id="SSF64356">
    <property type="entry name" value="SNARE-like"/>
    <property type="match status" value="1"/>
</dbReference>
<dbReference type="FunFam" id="2.10.25.10:FF:000143">
    <property type="entry name" value="Protein crumbs 1"/>
    <property type="match status" value="3"/>
</dbReference>
<dbReference type="FunFam" id="2.10.25.10:FF:000080">
    <property type="entry name" value="Neurogenic locus notch 1"/>
    <property type="match status" value="3"/>
</dbReference>
<feature type="domain" description="LNR" evidence="49">
    <location>
        <begin position="1967"/>
        <end position="2007"/>
    </location>
</feature>
<dbReference type="PROSITE" id="PS01187">
    <property type="entry name" value="EGF_CA"/>
    <property type="match status" value="9"/>
</dbReference>
<dbReference type="GO" id="GO:0005789">
    <property type="term" value="C:endoplasmic reticulum membrane"/>
    <property type="evidence" value="ECO:0007669"/>
    <property type="project" value="UniProtKB-SubCell"/>
</dbReference>
<feature type="disulfide bond" evidence="44">
    <location>
        <begin position="1350"/>
        <end position="1359"/>
    </location>
</feature>
<dbReference type="SMART" id="SM00179">
    <property type="entry name" value="EGF_CA"/>
    <property type="match status" value="35"/>
</dbReference>
<feature type="disulfide bond" evidence="44">
    <location>
        <begin position="1704"/>
        <end position="1713"/>
    </location>
</feature>
<feature type="domain" description="EGF-like" evidence="48">
    <location>
        <begin position="1838"/>
        <end position="1877"/>
    </location>
</feature>
<evidence type="ECO:0000256" key="37">
    <source>
        <dbReference type="ARBA" id="ARBA00024187"/>
    </source>
</evidence>
<keyword evidence="34" id="KW-0539">Nucleus</keyword>
<dbReference type="FunFam" id="2.10.25.10:FF:000173">
    <property type="entry name" value="Neurogenic locus notch protein 2"/>
    <property type="match status" value="1"/>
</dbReference>
<dbReference type="Gene3D" id="3.20.20.70">
    <property type="entry name" value="Aldolase class I"/>
    <property type="match status" value="1"/>
</dbReference>
<feature type="repeat" description="ANK" evidence="43">
    <location>
        <begin position="2481"/>
        <end position="2513"/>
    </location>
</feature>
<dbReference type="GO" id="GO:0051240">
    <property type="term" value="P:positive regulation of multicellular organismal process"/>
    <property type="evidence" value="ECO:0007669"/>
    <property type="project" value="UniProtKB-ARBA"/>
</dbReference>
<keyword evidence="19" id="KW-0931">ER-Golgi transport</keyword>
<dbReference type="InterPro" id="IPR013032">
    <property type="entry name" value="EGF-like_CS"/>
</dbReference>
<keyword evidence="29" id="KW-0010">Activator</keyword>
<evidence type="ECO:0000256" key="29">
    <source>
        <dbReference type="ARBA" id="ARBA00023159"/>
    </source>
</evidence>
<dbReference type="InterPro" id="IPR000152">
    <property type="entry name" value="EGF-type_Asp/Asn_hydroxyl_site"/>
</dbReference>
<keyword evidence="16" id="KW-0677">Repeat</keyword>
<evidence type="ECO:0000259" key="50">
    <source>
        <dbReference type="PROSITE" id="PS50859"/>
    </source>
</evidence>
<evidence type="ECO:0000256" key="16">
    <source>
        <dbReference type="ARBA" id="ARBA00022737"/>
    </source>
</evidence>
<dbReference type="InterPro" id="IPR011012">
    <property type="entry name" value="Longin-like_dom_sf"/>
</dbReference>
<dbReference type="GO" id="GO:0071228">
    <property type="term" value="P:cellular response to tumor cell"/>
    <property type="evidence" value="ECO:0007669"/>
    <property type="project" value="InterPro"/>
</dbReference>
<dbReference type="GO" id="GO:0009986">
    <property type="term" value="C:cell surface"/>
    <property type="evidence" value="ECO:0007669"/>
    <property type="project" value="TreeGrafter"/>
</dbReference>
<feature type="disulfide bond" evidence="44">
    <location>
        <begin position="1253"/>
        <end position="1263"/>
    </location>
</feature>
<dbReference type="PIRSF" id="PIRSF002279">
    <property type="entry name" value="Notch"/>
    <property type="match status" value="1"/>
</dbReference>
<feature type="domain" description="EGF-like" evidence="48">
    <location>
        <begin position="1554"/>
        <end position="1590"/>
    </location>
</feature>
<feature type="domain" description="EGF-like" evidence="48">
    <location>
        <begin position="633"/>
        <end position="671"/>
    </location>
</feature>
<keyword evidence="41" id="KW-0479">Metal-binding</keyword>
<dbReference type="InterPro" id="IPR010660">
    <property type="entry name" value="Notch_NOD_dom"/>
</dbReference>
<comment type="similarity">
    <text evidence="7">Belongs to the synaptobrevin family.</text>
</comment>
<feature type="disulfide bond" evidence="44">
    <location>
        <begin position="1371"/>
        <end position="1388"/>
    </location>
</feature>
<dbReference type="PROSITE" id="PS00010">
    <property type="entry name" value="ASX_HYDROXYL"/>
    <property type="match status" value="22"/>
</dbReference>
<dbReference type="Pfam" id="PF12796">
    <property type="entry name" value="Ank_2"/>
    <property type="match status" value="2"/>
</dbReference>
<dbReference type="Gene3D" id="1.25.40.20">
    <property type="entry name" value="Ankyrin repeat-containing domain"/>
    <property type="match status" value="1"/>
</dbReference>
<evidence type="ECO:0000256" key="33">
    <source>
        <dbReference type="ARBA" id="ARBA00023239"/>
    </source>
</evidence>
<dbReference type="PROSITE" id="PS50892">
    <property type="entry name" value="V_SNARE"/>
    <property type="match status" value="1"/>
</dbReference>
<dbReference type="FunFam" id="3.30.450.50:FF:000004">
    <property type="entry name" value="vesicle-trafficking protein SEC22b"/>
    <property type="match status" value="1"/>
</dbReference>
<dbReference type="GO" id="GO:0007411">
    <property type="term" value="P:axon guidance"/>
    <property type="evidence" value="ECO:0007669"/>
    <property type="project" value="TreeGrafter"/>
</dbReference>
<feature type="disulfide bond" evidence="44">
    <location>
        <begin position="1312"/>
        <end position="1321"/>
    </location>
</feature>
<feature type="disulfide bond" evidence="44">
    <location>
        <begin position="933"/>
        <end position="942"/>
    </location>
</feature>
<feature type="domain" description="EGF-like" evidence="48">
    <location>
        <begin position="751"/>
        <end position="788"/>
    </location>
</feature>
<feature type="disulfide bond" evidence="44">
    <location>
        <begin position="1807"/>
        <end position="1824"/>
    </location>
</feature>
<dbReference type="FunFam" id="2.10.25.10:FF:000125">
    <property type="entry name" value="Neurogenic locus notch protein-like"/>
    <property type="match status" value="2"/>
</dbReference>
<comment type="subcellular location">
    <subcellularLocation>
        <location evidence="5">Cell membrane</location>
        <topology evidence="5">Single-pass type I membrane protein</topology>
    </subcellularLocation>
    <subcellularLocation>
        <location evidence="2">Endoplasmic reticulum membrane</location>
        <topology evidence="2">Single-pass type IV membrane protein</topology>
    </subcellularLocation>
    <subcellularLocation>
        <location evidence="37">Endoplasmic reticulum-Golgi intermediate compartment membrane</location>
    </subcellularLocation>
    <subcellularLocation>
        <location evidence="38">Golgi apparatus</location>
        <location evidence="38">cis-Golgi network membrane</location>
    </subcellularLocation>
    <subcellularLocation>
        <location evidence="3">Golgi apparatus</location>
        <location evidence="3">trans-Golgi network membrane</location>
    </subcellularLocation>
    <subcellularLocation>
        <location evidence="4">Melanosome</location>
    </subcellularLocation>
    <subcellularLocation>
        <location evidence="1">Nucleus</location>
    </subcellularLocation>
</comment>
<dbReference type="FunFam" id="2.10.25.10:FF:000006">
    <property type="entry name" value="Versican core protein-like isoform 1"/>
    <property type="match status" value="1"/>
</dbReference>
<dbReference type="GO" id="GO:0051241">
    <property type="term" value="P:negative regulation of multicellular organismal process"/>
    <property type="evidence" value="ECO:0007669"/>
    <property type="project" value="UniProtKB-ARBA"/>
</dbReference>
<feature type="disulfide bond" evidence="44">
    <location>
        <begin position="1786"/>
        <end position="1795"/>
    </location>
</feature>
<dbReference type="GO" id="GO:0005794">
    <property type="term" value="C:Golgi apparatus"/>
    <property type="evidence" value="ECO:0007669"/>
    <property type="project" value="UniProtKB-SubCell"/>
</dbReference>
<feature type="disulfide bond" evidence="44">
    <location>
        <begin position="1922"/>
        <end position="1932"/>
    </location>
</feature>
<comment type="subunit">
    <text evidence="8">Homotetramer.</text>
</comment>
<feature type="domain" description="EGF-like" evidence="48">
    <location>
        <begin position="1249"/>
        <end position="1284"/>
    </location>
</feature>
<feature type="repeat" description="ANK" evidence="43">
    <location>
        <begin position="2547"/>
        <end position="2579"/>
    </location>
</feature>
<dbReference type="InterPro" id="IPR000742">
    <property type="entry name" value="EGF"/>
</dbReference>
<feature type="disulfide bond" evidence="44">
    <location>
        <begin position="699"/>
        <end position="708"/>
    </location>
</feature>
<feature type="disulfide bond" evidence="44">
    <location>
        <begin position="1124"/>
        <end position="1133"/>
    </location>
</feature>
<dbReference type="FunFam" id="2.10.25.10:FF:000031">
    <property type="entry name" value="neurogenic locus notch homolog protein 3"/>
    <property type="match status" value="2"/>
</dbReference>
<evidence type="ECO:0000256" key="12">
    <source>
        <dbReference type="ARBA" id="ARBA00022536"/>
    </source>
</evidence>
<dbReference type="FunFam" id="2.10.25.10:FF:000327">
    <property type="entry name" value="neurogenic locus notch homolog protein 4"/>
    <property type="match status" value="2"/>
</dbReference>
<dbReference type="SUPFAM" id="SSF58038">
    <property type="entry name" value="SNARE fusion complex"/>
    <property type="match status" value="1"/>
</dbReference>
<evidence type="ECO:0000256" key="47">
    <source>
        <dbReference type="SAM" id="Phobius"/>
    </source>
</evidence>
<evidence type="ECO:0000259" key="48">
    <source>
        <dbReference type="PROSITE" id="PS50026"/>
    </source>
</evidence>
<feature type="compositionally biased region" description="Gly residues" evidence="46">
    <location>
        <begin position="2675"/>
        <end position="2698"/>
    </location>
</feature>
<evidence type="ECO:0000256" key="34">
    <source>
        <dbReference type="ARBA" id="ARBA00023242"/>
    </source>
</evidence>
<evidence type="ECO:0000256" key="19">
    <source>
        <dbReference type="ARBA" id="ARBA00022892"/>
    </source>
</evidence>
<evidence type="ECO:0000256" key="39">
    <source>
        <dbReference type="ARBA" id="ARBA00064136"/>
    </source>
</evidence>
<feature type="disulfide bond" evidence="42">
    <location>
        <begin position="1032"/>
        <end position="1047"/>
    </location>
</feature>
<feature type="domain" description="EGF-like" evidence="48">
    <location>
        <begin position="587"/>
        <end position="630"/>
    </location>
</feature>
<feature type="binding site" evidence="41">
    <location>
        <position position="1040"/>
    </location>
    <ligand>
        <name>Ca(2+)</name>
        <dbReference type="ChEBI" id="CHEBI:29108"/>
        <label>3</label>
    </ligand>
</feature>
<feature type="domain" description="EGF-like" evidence="48">
    <location>
        <begin position="1918"/>
        <end position="1956"/>
    </location>
</feature>
<feature type="domain" description="EGF-like" evidence="48">
    <location>
        <begin position="1716"/>
        <end position="1752"/>
    </location>
</feature>
<feature type="domain" description="EGF-like" evidence="48">
    <location>
        <begin position="1211"/>
        <end position="1247"/>
    </location>
</feature>
<evidence type="ECO:0000256" key="10">
    <source>
        <dbReference type="ARBA" id="ARBA00022473"/>
    </source>
</evidence>
<dbReference type="FunFam" id="2.10.25.10:FF:000122">
    <property type="entry name" value="Protein crumbs homolog 2"/>
    <property type="match status" value="1"/>
</dbReference>
<reference evidence="52 53" key="1">
    <citation type="submission" date="2019-06" db="EMBL/GenBank/DDBJ databases">
        <title>Draft genomes of female and male turbot (Scophthalmus maximus).</title>
        <authorList>
            <person name="Xu H."/>
            <person name="Xu X.-W."/>
            <person name="Shao C."/>
            <person name="Chen S."/>
        </authorList>
    </citation>
    <scope>NUCLEOTIDE SEQUENCE [LARGE SCALE GENOMIC DNA]</scope>
    <source>
        <strain evidence="52">Ysfricsl-2016a</strain>
        <tissue evidence="52">Blood</tissue>
    </source>
</reference>
<dbReference type="Pfam" id="PF13774">
    <property type="entry name" value="Longin"/>
    <property type="match status" value="1"/>
</dbReference>
<feature type="disulfide bond" evidence="44">
    <location>
        <begin position="894"/>
        <end position="903"/>
    </location>
</feature>
<keyword evidence="28 42" id="KW-1015">Disulfide bond</keyword>
<feature type="disulfide bond" evidence="44">
    <location>
        <begin position="1867"/>
        <end position="1876"/>
    </location>
</feature>
<accession>A0A6A4TGA2</accession>
<comment type="caution">
    <text evidence="52">The sequence shown here is derived from an EMBL/GenBank/DDBJ whole genome shotgun (WGS) entry which is preliminary data.</text>
</comment>
<dbReference type="InterPro" id="IPR009030">
    <property type="entry name" value="Growth_fac_rcpt_cys_sf"/>
</dbReference>
<feature type="domain" description="EGF-like" evidence="48">
    <location>
        <begin position="1880"/>
        <end position="1917"/>
    </location>
</feature>
<dbReference type="PROSITE" id="PS00022">
    <property type="entry name" value="EGF_1"/>
    <property type="match status" value="36"/>
</dbReference>
<feature type="disulfide bond" evidence="42 44">
    <location>
        <begin position="1011"/>
        <end position="1020"/>
    </location>
</feature>
<feature type="domain" description="EGF-like" evidence="48">
    <location>
        <begin position="1099"/>
        <end position="1134"/>
    </location>
</feature>
<feature type="domain" description="EGF-like" evidence="48">
    <location>
        <begin position="1678"/>
        <end position="1714"/>
    </location>
</feature>
<feature type="disulfide bond" evidence="44">
    <location>
        <begin position="1428"/>
        <end position="1437"/>
    </location>
</feature>
<keyword evidence="12 44" id="KW-0245">EGF-like domain</keyword>
<dbReference type="PROSITE" id="PS01186">
    <property type="entry name" value="EGF_2"/>
    <property type="match status" value="28"/>
</dbReference>
<feature type="domain" description="EGF-like" evidence="48">
    <location>
        <begin position="1174"/>
        <end position="1209"/>
    </location>
</feature>
<dbReference type="SMART" id="SM01270">
    <property type="entry name" value="Longin"/>
    <property type="match status" value="1"/>
</dbReference>
<evidence type="ECO:0000256" key="42">
    <source>
        <dbReference type="PIRSR" id="PIRSR002279-2"/>
    </source>
</evidence>
<feature type="domain" description="EGF-like" evidence="48">
    <location>
        <begin position="1798"/>
        <end position="1836"/>
    </location>
</feature>
<evidence type="ECO:0000256" key="3">
    <source>
        <dbReference type="ARBA" id="ARBA00004198"/>
    </source>
</evidence>
<feature type="disulfide bond" evidence="42">
    <location>
        <begin position="949"/>
        <end position="962"/>
    </location>
</feature>
<feature type="disulfide bond" evidence="42 44">
    <location>
        <begin position="1049"/>
        <end position="1058"/>
    </location>
</feature>
<dbReference type="PRINTS" id="PR01985">
    <property type="entry name" value="NOTCH2"/>
</dbReference>
<evidence type="ECO:0000256" key="9">
    <source>
        <dbReference type="ARBA" id="ARBA00022448"/>
    </source>
</evidence>
<evidence type="ECO:0000256" key="20">
    <source>
        <dbReference type="ARBA" id="ARBA00022927"/>
    </source>
</evidence>
<evidence type="ECO:0000313" key="53">
    <source>
        <dbReference type="Proteomes" id="UP000438429"/>
    </source>
</evidence>
<evidence type="ECO:0000256" key="27">
    <source>
        <dbReference type="ARBA" id="ARBA00023136"/>
    </source>
</evidence>
<evidence type="ECO:0000256" key="1">
    <source>
        <dbReference type="ARBA" id="ARBA00004123"/>
    </source>
</evidence>
<keyword evidence="25 43" id="KW-0040">ANK repeat</keyword>
<name>A0A6A4TGA2_SCOMX</name>
<feature type="region of interest" description="Disordered" evidence="46">
    <location>
        <begin position="2634"/>
        <end position="2748"/>
    </location>
</feature>
<dbReference type="InterPro" id="IPR020624">
    <property type="entry name" value="Schiff_base-form_aldolases_CS"/>
</dbReference>
<feature type="disulfide bond" evidence="44">
    <location>
        <begin position="661"/>
        <end position="670"/>
    </location>
</feature>
<dbReference type="SMART" id="SM01339">
    <property type="entry name" value="NODP"/>
    <property type="match status" value="1"/>
</dbReference>
<keyword evidence="22 47" id="KW-1133">Transmembrane helix</keyword>
<evidence type="ECO:0000256" key="8">
    <source>
        <dbReference type="ARBA" id="ARBA00011881"/>
    </source>
</evidence>
<feature type="binding site" evidence="41">
    <location>
        <position position="965"/>
    </location>
    <ligand>
        <name>Ca(2+)</name>
        <dbReference type="ChEBI" id="CHEBI:29108"/>
        <label>1</label>
    </ligand>
</feature>
<keyword evidence="23" id="KW-0805">Transcription regulation</keyword>
<dbReference type="Pfam" id="PF07684">
    <property type="entry name" value="NODP"/>
    <property type="match status" value="1"/>
</dbReference>
<proteinExistence type="inferred from homology"/>
<dbReference type="GO" id="GO:0042063">
    <property type="term" value="P:gliogenesis"/>
    <property type="evidence" value="ECO:0007669"/>
    <property type="project" value="UniProtKB-ARBA"/>
</dbReference>
<keyword evidence="18" id="KW-0256">Endoplasmic reticulum</keyword>
<dbReference type="Pfam" id="PF00701">
    <property type="entry name" value="DHDPS"/>
    <property type="match status" value="1"/>
</dbReference>
<comment type="subunit">
    <text evidence="39">Component of 2 distinct SNARE complexes.</text>
</comment>
<dbReference type="GO" id="GO:0050877">
    <property type="term" value="P:nervous system process"/>
    <property type="evidence" value="ECO:0007669"/>
    <property type="project" value="UniProtKB-ARBA"/>
</dbReference>
<evidence type="ECO:0000256" key="38">
    <source>
        <dbReference type="ARBA" id="ARBA00024188"/>
    </source>
</evidence>
<dbReference type="SMART" id="SM00181">
    <property type="entry name" value="EGF"/>
    <property type="match status" value="36"/>
</dbReference>
<dbReference type="GO" id="GO:0015031">
    <property type="term" value="P:protein transport"/>
    <property type="evidence" value="ECO:0007669"/>
    <property type="project" value="UniProtKB-KW"/>
</dbReference>
<feature type="binding site" evidence="41">
    <location>
        <position position="988"/>
    </location>
    <ligand>
        <name>Ca(2+)</name>
        <dbReference type="ChEBI" id="CHEBI:29108"/>
        <label>2</label>
    </ligand>
</feature>
<evidence type="ECO:0000313" key="52">
    <source>
        <dbReference type="EMBL" id="KAF0042254.1"/>
    </source>
</evidence>
<feature type="disulfide bond" evidence="44">
    <location>
        <begin position="1946"/>
        <end position="1955"/>
    </location>
</feature>
<feature type="domain" description="EGF-like" evidence="48">
    <location>
        <begin position="711"/>
        <end position="749"/>
    </location>
</feature>
<dbReference type="SUPFAM" id="SSF57184">
    <property type="entry name" value="Growth factor receptor domain"/>
    <property type="match status" value="4"/>
</dbReference>
<feature type="region of interest" description="Disordered" evidence="46">
    <location>
        <begin position="2877"/>
        <end position="3027"/>
    </location>
</feature>
<dbReference type="InterPro" id="IPR001881">
    <property type="entry name" value="EGF-like_Ca-bd_dom"/>
</dbReference>
<organism evidence="52 53">
    <name type="scientific">Scophthalmus maximus</name>
    <name type="common">Turbot</name>
    <name type="synonym">Psetta maxima</name>
    <dbReference type="NCBI Taxonomy" id="52904"/>
    <lineage>
        <taxon>Eukaryota</taxon>
        <taxon>Metazoa</taxon>
        <taxon>Chordata</taxon>
        <taxon>Craniata</taxon>
        <taxon>Vertebrata</taxon>
        <taxon>Euteleostomi</taxon>
        <taxon>Actinopterygii</taxon>
        <taxon>Neopterygii</taxon>
        <taxon>Teleostei</taxon>
        <taxon>Neoteleostei</taxon>
        <taxon>Acanthomorphata</taxon>
        <taxon>Carangaria</taxon>
        <taxon>Pleuronectiformes</taxon>
        <taxon>Pleuronectoidei</taxon>
        <taxon>Scophthalmidae</taxon>
        <taxon>Scophthalmus</taxon>
    </lineage>
</organism>
<evidence type="ECO:0000256" key="36">
    <source>
        <dbReference type="ARBA" id="ARBA00024173"/>
    </source>
</evidence>
<keyword evidence="33" id="KW-0456">Lyase</keyword>
<feature type="disulfide bond" evidence="44">
    <location>
        <begin position="1666"/>
        <end position="1675"/>
    </location>
</feature>
<dbReference type="Pfam" id="PF00957">
    <property type="entry name" value="Synaptobrevin"/>
    <property type="match status" value="1"/>
</dbReference>
<feature type="disulfide bond" evidence="44">
    <location>
        <begin position="856"/>
        <end position="865"/>
    </location>
</feature>
<feature type="compositionally biased region" description="Low complexity" evidence="46">
    <location>
        <begin position="2958"/>
        <end position="2973"/>
    </location>
</feature>
<dbReference type="InterPro" id="IPR010908">
    <property type="entry name" value="Longin_dom"/>
</dbReference>
<feature type="repeat" description="ANK" evidence="43">
    <location>
        <begin position="2414"/>
        <end position="2446"/>
    </location>
</feature>
<feature type="disulfide bond" evidence="44">
    <location>
        <begin position="1162"/>
        <end position="1171"/>
    </location>
</feature>
<feature type="domain" description="EGF-like" evidence="48">
    <location>
        <begin position="1362"/>
        <end position="1400"/>
    </location>
</feature>
<feature type="binding site" evidence="41">
    <location>
        <position position="1002"/>
    </location>
    <ligand>
        <name>Ca(2+)</name>
        <dbReference type="ChEBI" id="CHEBI:29108"/>
        <label>2</label>
    </ligand>
</feature>
<dbReference type="GO" id="GO:0006355">
    <property type="term" value="P:regulation of DNA-templated transcription"/>
    <property type="evidence" value="ECO:0007669"/>
    <property type="project" value="InterPro"/>
</dbReference>
<dbReference type="PROSITE" id="PS50258">
    <property type="entry name" value="LNR"/>
    <property type="match status" value="3"/>
</dbReference>
<feature type="binding site" evidence="41">
    <location>
        <position position="986"/>
    </location>
    <ligand>
        <name>Ca(2+)</name>
        <dbReference type="ChEBI" id="CHEBI:29108"/>
        <label>2</label>
    </ligand>
</feature>
<protein>
    <submittedName>
        <fullName evidence="52">Uncharacterized protein</fullName>
    </submittedName>
</protein>
<keyword evidence="35" id="KW-0704">Schiff base</keyword>
<dbReference type="GO" id="GO:0005509">
    <property type="term" value="F:calcium ion binding"/>
    <property type="evidence" value="ECO:0007669"/>
    <property type="project" value="InterPro"/>
</dbReference>
<evidence type="ECO:0000256" key="40">
    <source>
        <dbReference type="ARBA" id="ARBA00065120"/>
    </source>
</evidence>
<feature type="disulfide bond" evidence="44">
    <location>
        <begin position="576"/>
        <end position="585"/>
    </location>
</feature>
<keyword evidence="41" id="KW-0106">Calcium</keyword>
<evidence type="ECO:0000256" key="21">
    <source>
        <dbReference type="ARBA" id="ARBA00022976"/>
    </source>
</evidence>
<evidence type="ECO:0000256" key="30">
    <source>
        <dbReference type="ARBA" id="ARBA00023163"/>
    </source>
</evidence>
<dbReference type="InterPro" id="IPR018097">
    <property type="entry name" value="EGF_Ca-bd_CS"/>
</dbReference>
<evidence type="ECO:0000256" key="45">
    <source>
        <dbReference type="PROSITE-ProRule" id="PRU00290"/>
    </source>
</evidence>
<dbReference type="InterPro" id="IPR002110">
    <property type="entry name" value="Ankyrin_rpt"/>
</dbReference>
<dbReference type="CDD" id="cd15866">
    <property type="entry name" value="R-SNARE_SEC22"/>
    <property type="match status" value="1"/>
</dbReference>
<feature type="compositionally biased region" description="Low complexity" evidence="46">
    <location>
        <begin position="2735"/>
        <end position="2748"/>
    </location>
</feature>
<keyword evidence="31" id="KW-0675">Receptor</keyword>
<evidence type="ECO:0000256" key="25">
    <source>
        <dbReference type="ARBA" id="ARBA00023043"/>
    </source>
</evidence>
<feature type="disulfide bond" evidence="44">
    <location>
        <begin position="1390"/>
        <end position="1399"/>
    </location>
</feature>
<comment type="caution">
    <text evidence="44">Lacks conserved residue(s) required for the propagation of feature annotation.</text>
</comment>
<evidence type="ECO:0000256" key="14">
    <source>
        <dbReference type="ARBA" id="ARBA00022692"/>
    </source>
</evidence>
<dbReference type="Proteomes" id="UP000438429">
    <property type="component" value="Unassembled WGS sequence"/>
</dbReference>
<sequence length="3027" mass="326724">MSSTHRSEINLSEIGPYIDYLREKQGVNSIFVNGTTGESMSLSVGERKILAEEWCHKAKAKMDQVIVHVGCMSLKDSQELACHAAQIGADGIAVIAPFFLKSTSADALRTFLREVTSVAPTVPFYYYHIPAVTGINVPVRDVLEGIEELIPSFSGVKFSGSDLMDLGQCVSYCQPHWSVLYGVDEQLLAALAMGAHGAVGSTYNYLGCRANDLISAFEKGDLVQARKIQIVTWFRITRGRKGLAVTHQSSSVSGQLSASDLWCCRFTACQASVRSPGTFQPGGGGTPGDGGEMVLLTMIARLADGLPLAASMQEDEQLGRDLQQYQSQAKQLFRKLNDQSPTRCTLEAGSMAFHYFIEKGVVYLVLCEASFPKKLAFAYLEDLQAEFHEQHGKKVPTVSRPYSFIEFDTYIQKTKKSYIDSRARRNLGSINTELQDVQRIMVANIEEVLQRGEALSALDSKASNLSSLSKKYRSDAKYLNTRSTYAKLAAGGVFFIMLIVYSSPSRGGSSALGSRPYVDFTQSMEHIPGFSSGKTLVLVLCFVHLSLALQCMDDKAPCVNNATCLTFTNGTEYCRCAPGFLGEYCQHKDPCEPSFCLNGGNCSVSMLAGVPVPGSATCTCPLGFTGQHCQTPQNSTCYPNNPCANQGVCTLLSLDKYKCECARGWTGPRCEHEDSCLSSPCANGGKCSSPSAGSYTCSCPPGYTGPRCLNDTNECAATPSLCQNEGVCFNTPGSYECTCAPGFTGRHCESSYIPCSPSPCLNGGTCHQNSETSYSCHCLPGFNGTNCENNIDDCPGHQCANGGTCMDGVNTYNCQCPPEWTGQHCTEDVDECRLQPNTCQNGGTCSNLIGSYVCVCVNGWSGPDCSENIDDCATAACSHGSTCIDRVASFICVCPHGKTGLLCHRDDACISNPCREGSQCDTNPISGMFNCNCPPGYVGSTCNIDRDECSIGTNPCEHGGLCVNTDGSFTCNCVRGYAGPRCEQDVNECASSPCQNDGTCLDRIGDYTCICMPGFEGTHCEIEVDECLSSPCLNQGKCLDQVSRFVCECPAGFSGEMCQIDIDECSSTPCLNGAKCIDRPNGYDCECAEGFTGLLCEENINDCVPEPCHHGVCKDGIATFSCECYPGYTGSICNIQVQECHSNPCQNRGRCIDLVNAYQCNCPPGTTGVNCEINEDDCASNPCEYGECHDGINEYKCVCAPGYTGVKCDVEINECNSNPCMSGGTCMDKVNGFHCLCPPSTHGPLCLSGTDHCAPQPCVHGECIEQQHGYRCECEAGWVGQHCEQEKDECQPSPCQNDGTCLDRHNGYTCLCQPGFRGVNCEKNIDECASGPCLNHGFCIDGVNSYTCQCSPPFTGKHCEVEQVPCASHPCEKGGVCHPSADYTSYTCRCPTGWQGQRCSEDVNECKKNPCKNGGRCMNSPGSYTCKCQPGYSGHNCQTDIDDCSPNPCLNGGSCLDDVGSFSCDCRAGFEGERCETEVDECASQPCRNGAICRDYVNSFVCKCRPGFDGILCEHNIPECTESSCLNNGTCIDDINTFSCRCRPGFYGTFCEYEQNECDSQPCKNGGTCTDGLGTYRCTCPMGHNGQNCQNLVNLCSQVRCHNGGVCSQTTTSWTCHCPVRWTGLYCDVPNLSCLDFAATKGVEVENVCKNAGRCVNVGYSHQCQCQPGYMGSYCEEMVDECQSNPCRNGATCKDYQGTYECICKPGYQGVNCEYDVDECHSKPCLHGGTCINLINRFTCACPPGTHGLQCEVNVDDCAPKPGSWEPRCRNGGQCVDGVGRYTCSCPPGFVGEHCEGDLNECLSGPCHAPGSLDCVQLVNNYQCRCRHGYTGRHCESMVDLCLSKPCHNGGFCSMNMSSVHGYACSCASGFAGFNCEIEKEGLCAKLNCLNGGRCVESPAGNSYCHCQHGFTGQHCENEQRCQWVCQNGGTCIKDPSNPNQYSCRCPMQFFGRYCEYKLPESRTPTCPYPQCELQSGDRVCDEKCNNHECKWDGGDCSLNWQQPWVNCTASVPCWDLFKNGRCDKECDNAGCLFDSFECQDTTVTPCKYDKYCADHYHNGICDQSCYTEACGWDGLDCSADIPAKSADGILIIVVRLQPEELLGDLTGFLRALGALLHTNLHVKRDKNNRPMVYPYYREEEELGRLAQKSRNKRELEREVIGSKVHLQIDNRECSQSSVDCFSNTNEAASFIAAAHIKAELPYPLVSVDSDPTVHSETPLLMYMIGVAVVIILLILVLGMLAAKRKHKHGVLWLPDGFLANKNDKRREPVGQDDFDMKNFKTQDGAMIDGGQSQRWLEDEVPSKKPRTEDKPLLPINMDGSIDRREWTVQHRKAADISLTPPQADLDADCLDVNVKGPDGFTPLMLASLRNGGGPDCSLLGEEEEESGGDEPGPSVISDLIAQGASLMAQTDRTGETALHLAARYARADAAKRLLDAGADPNAHDNMGRTPLHAAVAADAQGVFQILIRNRATELDSRMNDGTTPLILAVRLPVEGMVEELIHCHADINAVDDHGKSALHWAAAVNNVEATLVLLKNGANRDMQDNKEETPLFLAAREGSFEAAQVLLDHYSNRDITDHLDRLPRDTAQERMHHDIVRLLDQYNLVHSPHNGPNHMGGGNSVMCGANGAGFIGMRPGPQGKKSRRGGGGAKVGGVGGGAKELKDMKAKRRKKPAGGEGPGVGAGAGGGSGGGNGGGSANGVKAAGGLPESSVTMSPVDSLESPHSYTGDVSGAVSTTSNSPPLLSSPTSRPMLPPVSHMLGQQQSWVGMTKHGYGGHMFGLVPHQMGGSHPGMGQHHGQGPMLTPMNVTMSREQLPPIVTFQMMAPGGGQAMLKQQQQGQVQVTQSQGQNQSQGRPQQAPGHIHCSQGMMYQMPEQMSMTQGLSHSLQHPHTVGHGGIEGQSRPLPSYPPMQSPVDKYPTPPSQHSYATAGSEGTTPGHSAHPPSEHPYLTPSPESPDPWSSSSPHSNSDWSDVTTSPTPLGNPHHALPSSRHTHIPEQVQPQPQPQSQQMQQASQQPQLGNMQVFA</sequence>
<feature type="domain" description="EGF-like" evidence="48">
    <location>
        <begin position="672"/>
        <end position="709"/>
    </location>
</feature>
<dbReference type="Pfam" id="PF07645">
    <property type="entry name" value="EGF_CA"/>
    <property type="match status" value="3"/>
</dbReference>
<keyword evidence="14 47" id="KW-0812">Transmembrane</keyword>
<feature type="disulfide bond" evidence="44">
    <location>
        <begin position="1504"/>
        <end position="1513"/>
    </location>
</feature>
<feature type="disulfide bond" evidence="44">
    <location>
        <begin position="739"/>
        <end position="748"/>
    </location>
</feature>
<feature type="disulfide bond" evidence="44">
    <location>
        <begin position="1237"/>
        <end position="1246"/>
    </location>
</feature>
<dbReference type="GO" id="GO:0038023">
    <property type="term" value="F:signaling receptor activity"/>
    <property type="evidence" value="ECO:0007669"/>
    <property type="project" value="InterPro"/>
</dbReference>
<dbReference type="PROSITE" id="PS50859">
    <property type="entry name" value="LONGIN"/>
    <property type="match status" value="1"/>
</dbReference>
<dbReference type="SUPFAM" id="SSF48403">
    <property type="entry name" value="Ankyrin repeat"/>
    <property type="match status" value="1"/>
</dbReference>
<evidence type="ECO:0000256" key="41">
    <source>
        <dbReference type="PIRSR" id="PIRSR002279-1"/>
    </source>
</evidence>
<dbReference type="GO" id="GO:0042470">
    <property type="term" value="C:melanosome"/>
    <property type="evidence" value="ECO:0007669"/>
    <property type="project" value="UniProtKB-SubCell"/>
</dbReference>
<dbReference type="FunFam" id="2.10.25.10:FF:000109">
    <property type="entry name" value="Notch homolog 4, [Drosophila]"/>
    <property type="match status" value="1"/>
</dbReference>
<dbReference type="FunFam" id="2.10.25.10:FF:000004">
    <property type="entry name" value="Neurogenic locus notch 1"/>
    <property type="match status" value="3"/>
</dbReference>
<dbReference type="FunFam" id="2.10.25.10:FF:000146">
    <property type="entry name" value="Putative neurogenic locus notch"/>
    <property type="match status" value="1"/>
</dbReference>
<feature type="domain" description="EGF-like" evidence="48">
    <location>
        <begin position="1516"/>
        <end position="1552"/>
    </location>
</feature>
<dbReference type="GO" id="GO:0006915">
    <property type="term" value="P:apoptotic process"/>
    <property type="evidence" value="ECO:0007669"/>
    <property type="project" value="InterPro"/>
</dbReference>
<dbReference type="InterPro" id="IPR011656">
    <property type="entry name" value="Notch_NODP_dom"/>
</dbReference>
<evidence type="ECO:0000256" key="18">
    <source>
        <dbReference type="ARBA" id="ARBA00022824"/>
    </source>
</evidence>
<evidence type="ECO:0000256" key="35">
    <source>
        <dbReference type="ARBA" id="ARBA00023270"/>
    </source>
</evidence>
<dbReference type="SUPFAM" id="SSF51569">
    <property type="entry name" value="Aldolase"/>
    <property type="match status" value="1"/>
</dbReference>
<feature type="transmembrane region" description="Helical" evidence="47">
    <location>
        <begin position="2220"/>
        <end position="2243"/>
    </location>
</feature>
<dbReference type="Gene3D" id="1.20.5.110">
    <property type="match status" value="1"/>
</dbReference>
<feature type="repeat" description="ANK" evidence="43">
    <location>
        <begin position="2514"/>
        <end position="2546"/>
    </location>
</feature>
<feature type="region of interest" description="Disordered" evidence="46">
    <location>
        <begin position="2830"/>
        <end position="2863"/>
    </location>
</feature>
<dbReference type="GO" id="GO:0050793">
    <property type="term" value="P:regulation of developmental process"/>
    <property type="evidence" value="ECO:0007669"/>
    <property type="project" value="InterPro"/>
</dbReference>
<dbReference type="Pfam" id="PF00008">
    <property type="entry name" value="EGF"/>
    <property type="match status" value="23"/>
</dbReference>
<feature type="disulfide bond" evidence="44">
    <location>
        <begin position="1274"/>
        <end position="1283"/>
    </location>
</feature>
<dbReference type="CDD" id="cd00054">
    <property type="entry name" value="EGF_CA"/>
    <property type="match status" value="29"/>
</dbReference>
<dbReference type="FunFam" id="1.20.5.110:FF:000019">
    <property type="entry name" value="Vesicle-trafficking protein SEC22b"/>
    <property type="match status" value="1"/>
</dbReference>
<feature type="domain" description="EGF-like" evidence="48">
    <location>
        <begin position="868"/>
        <end position="904"/>
    </location>
</feature>
<evidence type="ECO:0000256" key="6">
    <source>
        <dbReference type="ARBA" id="ARBA00005847"/>
    </source>
</evidence>
<dbReference type="InterPro" id="IPR008297">
    <property type="entry name" value="Notch"/>
</dbReference>
<dbReference type="PANTHER" id="PTHR45836:SF15">
    <property type="entry name" value="NEUROGENIC LOCUS NOTCH HOMOLOG PROTEIN 2"/>
    <property type="match status" value="1"/>
</dbReference>
<evidence type="ECO:0000256" key="15">
    <source>
        <dbReference type="ARBA" id="ARBA00022729"/>
    </source>
</evidence>
<feature type="disulfide bond" evidence="44">
    <location>
        <begin position="1542"/>
        <end position="1551"/>
    </location>
</feature>
<evidence type="ECO:0000256" key="46">
    <source>
        <dbReference type="SAM" id="MobiDB-lite"/>
    </source>
</evidence>
<dbReference type="InterPro" id="IPR013785">
    <property type="entry name" value="Aldolase_TIM"/>
</dbReference>
<evidence type="ECO:0000259" key="49">
    <source>
        <dbReference type="PROSITE" id="PS50258"/>
    </source>
</evidence>
<feature type="disulfide bond" evidence="44">
    <location>
        <begin position="816"/>
        <end position="825"/>
    </location>
</feature>
<feature type="binding site" evidence="41">
    <location>
        <position position="968"/>
    </location>
    <ligand>
        <name>Ca(2+)</name>
        <dbReference type="ChEBI" id="CHEBI:29108"/>
        <label>1</label>
    </ligand>
</feature>
<feature type="compositionally biased region" description="Low complexity" evidence="46">
    <location>
        <begin position="2831"/>
        <end position="2858"/>
    </location>
</feature>
<dbReference type="PROSITE" id="PS50297">
    <property type="entry name" value="ANK_REP_REGION"/>
    <property type="match status" value="2"/>
</dbReference>
<dbReference type="InterPro" id="IPR051355">
    <property type="entry name" value="Notch/Slit_guidance"/>
</dbReference>
<feature type="disulfide bond" evidence="44">
    <location>
        <begin position="1907"/>
        <end position="1916"/>
    </location>
</feature>
<feature type="domain" description="EGF-like" evidence="48">
    <location>
        <begin position="1641"/>
        <end position="1676"/>
    </location>
</feature>
<feature type="binding site" evidence="41">
    <location>
        <position position="1026"/>
    </location>
    <ligand>
        <name>Ca(2+)</name>
        <dbReference type="ChEBI" id="CHEBI:29108"/>
        <label>3</label>
    </ligand>
</feature>
<dbReference type="CDD" id="cd14824">
    <property type="entry name" value="Longin"/>
    <property type="match status" value="1"/>
</dbReference>
<feature type="domain" description="EGF-like" evidence="48">
    <location>
        <begin position="1061"/>
        <end position="1097"/>
    </location>
</feature>
<dbReference type="PRINTS" id="PR01983">
    <property type="entry name" value="NOTCH"/>
</dbReference>
<feature type="disulfide bond" evidence="44">
    <location>
        <begin position="1103"/>
        <end position="1113"/>
    </location>
</feature>
<keyword evidence="24" id="KW-0333">Golgi apparatus</keyword>
<evidence type="ECO:0000256" key="22">
    <source>
        <dbReference type="ARBA" id="ARBA00022989"/>
    </source>
</evidence>
<feature type="domain" description="LNR" evidence="49">
    <location>
        <begin position="2047"/>
        <end position="2088"/>
    </location>
</feature>
<dbReference type="FunFam" id="2.10.25.10:FF:000092">
    <property type="entry name" value="Neurogenic locus notch protein 1"/>
    <property type="match status" value="1"/>
</dbReference>
<feature type="binding site" evidence="41">
    <location>
        <position position="985"/>
    </location>
    <ligand>
        <name>Ca(2+)</name>
        <dbReference type="ChEBI" id="CHEBI:29108"/>
        <label>2</label>
    </ligand>
</feature>
<dbReference type="Gene3D" id="3.30.450.50">
    <property type="entry name" value="Longin domain"/>
    <property type="match status" value="1"/>
</dbReference>
<dbReference type="InterPro" id="IPR002220">
    <property type="entry name" value="DapA-like"/>
</dbReference>
<feature type="disulfide bond" evidence="42 44">
    <location>
        <begin position="973"/>
        <end position="982"/>
    </location>
</feature>
<feature type="domain" description="EGF-like" evidence="48">
    <location>
        <begin position="1402"/>
        <end position="1438"/>
    </location>
</feature>
<evidence type="ECO:0000256" key="26">
    <source>
        <dbReference type="ARBA" id="ARBA00023054"/>
    </source>
</evidence>
<dbReference type="InterPro" id="IPR000800">
    <property type="entry name" value="Notch_dom"/>
</dbReference>
<feature type="domain" description="V-SNARE coiled-coil homology" evidence="51">
    <location>
        <begin position="426"/>
        <end position="486"/>
    </location>
</feature>
<keyword evidence="11" id="KW-1003">Cell membrane</keyword>
<feature type="disulfide bond" evidence="44">
    <location>
        <begin position="1087"/>
        <end position="1096"/>
    </location>
</feature>
<evidence type="ECO:0000256" key="24">
    <source>
        <dbReference type="ARBA" id="ARBA00023034"/>
    </source>
</evidence>
<dbReference type="Gene3D" id="2.10.25.10">
    <property type="entry name" value="Laminin"/>
    <property type="match status" value="36"/>
</dbReference>
<feature type="domain" description="EGF-like" evidence="48">
    <location>
        <begin position="1136"/>
        <end position="1172"/>
    </location>
</feature>
<dbReference type="FunFam" id="2.10.25.10:FF:000117">
    <property type="entry name" value="Delta-like protein"/>
    <property type="match status" value="1"/>
</dbReference>
<feature type="domain" description="Longin" evidence="50">
    <location>
        <begin position="298"/>
        <end position="411"/>
    </location>
</feature>
<dbReference type="PROSITE" id="PS00665">
    <property type="entry name" value="DHDPS_1"/>
    <property type="match status" value="1"/>
</dbReference>
<dbReference type="GO" id="GO:0005634">
    <property type="term" value="C:nucleus"/>
    <property type="evidence" value="ECO:0007669"/>
    <property type="project" value="UniProtKB-SubCell"/>
</dbReference>
<dbReference type="FunFam" id="3.30.300.320:FF:000001">
    <property type="entry name" value="Neurogenic locus notch 1"/>
    <property type="match status" value="1"/>
</dbReference>
<feature type="compositionally biased region" description="Low complexity" evidence="46">
    <location>
        <begin position="2997"/>
        <end position="3019"/>
    </location>
</feature>
<keyword evidence="32" id="KW-0325">Glycoprotein</keyword>
<dbReference type="EMBL" id="VEVO01000005">
    <property type="protein sequence ID" value="KAF0042254.1"/>
    <property type="molecule type" value="Genomic_DNA"/>
</dbReference>
<evidence type="ECO:0000256" key="23">
    <source>
        <dbReference type="ARBA" id="ARBA00023015"/>
    </source>
</evidence>
<dbReference type="FunFam" id="2.10.25.10:FF:000230">
    <property type="entry name" value="Delta-like protein"/>
    <property type="match status" value="1"/>
</dbReference>
<feature type="compositionally biased region" description="Polar residues" evidence="46">
    <location>
        <begin position="2877"/>
        <end position="2889"/>
    </location>
</feature>
<dbReference type="SUPFAM" id="SSF57196">
    <property type="entry name" value="EGF/Laminin"/>
    <property type="match status" value="24"/>
</dbReference>
<dbReference type="PANTHER" id="PTHR45836">
    <property type="entry name" value="SLIT HOMOLOG"/>
    <property type="match status" value="1"/>
</dbReference>
<feature type="compositionally biased region" description="Polar residues" evidence="46">
    <location>
        <begin position="2923"/>
        <end position="2938"/>
    </location>
</feature>
<feature type="disulfide bond" evidence="44">
    <location>
        <begin position="1618"/>
        <end position="1627"/>
    </location>
</feature>
<evidence type="ECO:0000256" key="17">
    <source>
        <dbReference type="ARBA" id="ARBA00022782"/>
    </source>
</evidence>
<evidence type="ECO:0000256" key="4">
    <source>
        <dbReference type="ARBA" id="ARBA00004223"/>
    </source>
</evidence>
<dbReference type="GO" id="GO:0016829">
    <property type="term" value="F:lyase activity"/>
    <property type="evidence" value="ECO:0007669"/>
    <property type="project" value="UniProtKB-KW"/>
</dbReference>
<feature type="domain" description="EGF-like" evidence="48">
    <location>
        <begin position="1592"/>
        <end position="1628"/>
    </location>
</feature>
<dbReference type="Gene3D" id="3.30.70.3310">
    <property type="match status" value="1"/>
</dbReference>
<feature type="domain" description="EGF-like" evidence="48">
    <location>
        <begin position="790"/>
        <end position="826"/>
    </location>
</feature>
<feature type="disulfide bond" evidence="42">
    <location>
        <begin position="989"/>
        <end position="1000"/>
    </location>
</feature>
<evidence type="ECO:0000256" key="13">
    <source>
        <dbReference type="ARBA" id="ARBA00022553"/>
    </source>
</evidence>
<evidence type="ECO:0000256" key="11">
    <source>
        <dbReference type="ARBA" id="ARBA00022475"/>
    </source>
</evidence>
<evidence type="ECO:0000256" key="28">
    <source>
        <dbReference type="ARBA" id="ARBA00023157"/>
    </source>
</evidence>
<evidence type="ECO:0000256" key="32">
    <source>
        <dbReference type="ARBA" id="ARBA00023180"/>
    </source>
</evidence>
<evidence type="ECO:0000256" key="2">
    <source>
        <dbReference type="ARBA" id="ARBA00004163"/>
    </source>
</evidence>
<dbReference type="InterPro" id="IPR022336">
    <property type="entry name" value="Notch_2"/>
</dbReference>
<comment type="similarity">
    <text evidence="6">Belongs to the NOTCH family.</text>
</comment>
<dbReference type="PRINTS" id="PR00010">
    <property type="entry name" value="EGFBLOOD"/>
</dbReference>
<feature type="domain" description="EGF-like" evidence="48">
    <location>
        <begin position="1023"/>
        <end position="1059"/>
    </location>
</feature>
<dbReference type="PROSITE" id="PS50026">
    <property type="entry name" value="EGF_3"/>
    <property type="match status" value="36"/>
</dbReference>
<dbReference type="FunFam" id="2.10.25.10:FF:000060">
    <property type="entry name" value="Neurogenic locus notch protein 1"/>
    <property type="match status" value="1"/>
</dbReference>
<feature type="disulfide bond" evidence="44">
    <location>
        <begin position="1199"/>
        <end position="1208"/>
    </location>
</feature>
<dbReference type="PRINTS" id="PR01452">
    <property type="entry name" value="LNOTCHREPEAT"/>
</dbReference>
<dbReference type="SMART" id="SM00004">
    <property type="entry name" value="NL"/>
    <property type="match status" value="3"/>
</dbReference>
<keyword evidence="20" id="KW-0653">Protein transport</keyword>
<evidence type="ECO:0000256" key="31">
    <source>
        <dbReference type="ARBA" id="ARBA00023170"/>
    </source>
</evidence>
<dbReference type="GO" id="GO:0043235">
    <property type="term" value="C:receptor complex"/>
    <property type="evidence" value="ECO:0007669"/>
    <property type="project" value="InterPro"/>
</dbReference>
<feature type="domain" description="EGF-like" evidence="48">
    <location>
        <begin position="1754"/>
        <end position="1796"/>
    </location>
</feature>
<feature type="domain" description="EGF-like" evidence="48">
    <location>
        <begin position="945"/>
        <end position="983"/>
    </location>
</feature>
<feature type="disulfide bond" evidence="42">
    <location>
        <begin position="1027"/>
        <end position="1038"/>
    </location>
</feature>
<dbReference type="Pfam" id="PF00066">
    <property type="entry name" value="Notch"/>
    <property type="match status" value="3"/>
</dbReference>
<dbReference type="GO" id="GO:0031017">
    <property type="term" value="P:exocrine pancreas development"/>
    <property type="evidence" value="ECO:0007669"/>
    <property type="project" value="UniProtKB-ARBA"/>
</dbReference>
<keyword evidence="27 47" id="KW-0472">Membrane</keyword>
<dbReference type="SMART" id="SM01338">
    <property type="entry name" value="NOD"/>
    <property type="match status" value="1"/>
</dbReference>
<dbReference type="SMART" id="SM01334">
    <property type="entry name" value="DUF3454"/>
    <property type="match status" value="1"/>
</dbReference>